<dbReference type="Gene3D" id="3.30.560.10">
    <property type="entry name" value="Glucose Oxidase, domain 3"/>
    <property type="match status" value="1"/>
</dbReference>
<comment type="caution">
    <text evidence="3">The sequence shown here is derived from an EMBL/GenBank/DDBJ whole genome shotgun (WGS) entry which is preliminary data.</text>
</comment>
<organism evidence="3 4">
    <name type="scientific">Rhipicephalus sanguineus</name>
    <name type="common">Brown dog tick</name>
    <name type="synonym">Ixodes sanguineus</name>
    <dbReference type="NCBI Taxonomy" id="34632"/>
    <lineage>
        <taxon>Eukaryota</taxon>
        <taxon>Metazoa</taxon>
        <taxon>Ecdysozoa</taxon>
        <taxon>Arthropoda</taxon>
        <taxon>Chelicerata</taxon>
        <taxon>Arachnida</taxon>
        <taxon>Acari</taxon>
        <taxon>Parasitiformes</taxon>
        <taxon>Ixodida</taxon>
        <taxon>Ixodoidea</taxon>
        <taxon>Ixodidae</taxon>
        <taxon>Rhipicephalinae</taxon>
        <taxon>Rhipicephalus</taxon>
        <taxon>Rhipicephalus</taxon>
    </lineage>
</organism>
<dbReference type="AlphaFoldDB" id="A0A9D4PEB4"/>
<proteinExistence type="inferred from homology"/>
<dbReference type="GO" id="GO:0050660">
    <property type="term" value="F:flavin adenine dinucleotide binding"/>
    <property type="evidence" value="ECO:0007669"/>
    <property type="project" value="InterPro"/>
</dbReference>
<name>A0A9D4PEB4_RHISA</name>
<dbReference type="PANTHER" id="PTHR11552">
    <property type="entry name" value="GLUCOSE-METHANOL-CHOLINE GMC OXIDOREDUCTASE"/>
    <property type="match status" value="1"/>
</dbReference>
<evidence type="ECO:0000259" key="2">
    <source>
        <dbReference type="Pfam" id="PF05199"/>
    </source>
</evidence>
<evidence type="ECO:0000256" key="1">
    <source>
        <dbReference type="ARBA" id="ARBA00010790"/>
    </source>
</evidence>
<keyword evidence="4" id="KW-1185">Reference proteome</keyword>
<dbReference type="InterPro" id="IPR036188">
    <property type="entry name" value="FAD/NAD-bd_sf"/>
</dbReference>
<dbReference type="InterPro" id="IPR012132">
    <property type="entry name" value="GMC_OxRdtase"/>
</dbReference>
<comment type="similarity">
    <text evidence="1">Belongs to the GMC oxidoreductase family.</text>
</comment>
<dbReference type="Pfam" id="PF05199">
    <property type="entry name" value="GMC_oxred_C"/>
    <property type="match status" value="1"/>
</dbReference>
<evidence type="ECO:0000313" key="3">
    <source>
        <dbReference type="EMBL" id="KAH7939371.1"/>
    </source>
</evidence>
<reference evidence="3" key="2">
    <citation type="submission" date="2021-09" db="EMBL/GenBank/DDBJ databases">
        <authorList>
            <person name="Jia N."/>
            <person name="Wang J."/>
            <person name="Shi W."/>
            <person name="Du L."/>
            <person name="Sun Y."/>
            <person name="Zhan W."/>
            <person name="Jiang J."/>
            <person name="Wang Q."/>
            <person name="Zhang B."/>
            <person name="Ji P."/>
            <person name="Sakyi L.B."/>
            <person name="Cui X."/>
            <person name="Yuan T."/>
            <person name="Jiang B."/>
            <person name="Yang W."/>
            <person name="Lam T.T.-Y."/>
            <person name="Chang Q."/>
            <person name="Ding S."/>
            <person name="Wang X."/>
            <person name="Zhu J."/>
            <person name="Ruan X."/>
            <person name="Zhao L."/>
            <person name="Wei J."/>
            <person name="Que T."/>
            <person name="Du C."/>
            <person name="Cheng J."/>
            <person name="Dai P."/>
            <person name="Han X."/>
            <person name="Huang E."/>
            <person name="Gao Y."/>
            <person name="Liu J."/>
            <person name="Shao H."/>
            <person name="Ye R."/>
            <person name="Li L."/>
            <person name="Wei W."/>
            <person name="Wang X."/>
            <person name="Wang C."/>
            <person name="Huo Q."/>
            <person name="Li W."/>
            <person name="Guo W."/>
            <person name="Chen H."/>
            <person name="Chen S."/>
            <person name="Zhou L."/>
            <person name="Zhou L."/>
            <person name="Ni X."/>
            <person name="Tian J."/>
            <person name="Zhou Y."/>
            <person name="Sheng Y."/>
            <person name="Liu T."/>
            <person name="Pan Y."/>
            <person name="Xia L."/>
            <person name="Li J."/>
            <person name="Zhao F."/>
            <person name="Cao W."/>
        </authorList>
    </citation>
    <scope>NUCLEOTIDE SEQUENCE</scope>
    <source>
        <strain evidence="3">Rsan-2018</strain>
        <tissue evidence="3">Larvae</tissue>
    </source>
</reference>
<sequence>MLDGYYKQKRGQYVFQIIPILLRPKSTGTIKLKSTDPAEYPIIDPKFLSKQEDIDVAVAGARLAVQTFQTEAMKKVNVTLFDIPVPGCETAGALWSDSYLRCLVRQTAHSGWHPCCTAPMGTHPAAVLDARLRVRSVSRLRVADASSMPMELSGNLNIPMMMLGTKAAAMIIEDNA</sequence>
<dbReference type="PANTHER" id="PTHR11552:SF147">
    <property type="entry name" value="CHOLINE DEHYDROGENASE, MITOCHONDRIAL"/>
    <property type="match status" value="1"/>
</dbReference>
<dbReference type="InterPro" id="IPR007867">
    <property type="entry name" value="GMC_OxRtase_C"/>
</dbReference>
<dbReference type="SUPFAM" id="SSF51905">
    <property type="entry name" value="FAD/NAD(P)-binding domain"/>
    <property type="match status" value="1"/>
</dbReference>
<dbReference type="SUPFAM" id="SSF54373">
    <property type="entry name" value="FAD-linked reductases, C-terminal domain"/>
    <property type="match status" value="1"/>
</dbReference>
<protein>
    <recommendedName>
        <fullName evidence="2">Glucose-methanol-choline oxidoreductase C-terminal domain-containing protein</fullName>
    </recommendedName>
</protein>
<evidence type="ECO:0000313" key="4">
    <source>
        <dbReference type="Proteomes" id="UP000821837"/>
    </source>
</evidence>
<reference evidence="3" key="1">
    <citation type="journal article" date="2020" name="Cell">
        <title>Large-Scale Comparative Analyses of Tick Genomes Elucidate Their Genetic Diversity and Vector Capacities.</title>
        <authorList>
            <consortium name="Tick Genome and Microbiome Consortium (TIGMIC)"/>
            <person name="Jia N."/>
            <person name="Wang J."/>
            <person name="Shi W."/>
            <person name="Du L."/>
            <person name="Sun Y."/>
            <person name="Zhan W."/>
            <person name="Jiang J.F."/>
            <person name="Wang Q."/>
            <person name="Zhang B."/>
            <person name="Ji P."/>
            <person name="Bell-Sakyi L."/>
            <person name="Cui X.M."/>
            <person name="Yuan T.T."/>
            <person name="Jiang B.G."/>
            <person name="Yang W.F."/>
            <person name="Lam T.T."/>
            <person name="Chang Q.C."/>
            <person name="Ding S.J."/>
            <person name="Wang X.J."/>
            <person name="Zhu J.G."/>
            <person name="Ruan X.D."/>
            <person name="Zhao L."/>
            <person name="Wei J.T."/>
            <person name="Ye R.Z."/>
            <person name="Que T.C."/>
            <person name="Du C.H."/>
            <person name="Zhou Y.H."/>
            <person name="Cheng J.X."/>
            <person name="Dai P.F."/>
            <person name="Guo W.B."/>
            <person name="Han X.H."/>
            <person name="Huang E.J."/>
            <person name="Li L.F."/>
            <person name="Wei W."/>
            <person name="Gao Y.C."/>
            <person name="Liu J.Z."/>
            <person name="Shao H.Z."/>
            <person name="Wang X."/>
            <person name="Wang C.C."/>
            <person name="Yang T.C."/>
            <person name="Huo Q.B."/>
            <person name="Li W."/>
            <person name="Chen H.Y."/>
            <person name="Chen S.E."/>
            <person name="Zhou L.G."/>
            <person name="Ni X.B."/>
            <person name="Tian J.H."/>
            <person name="Sheng Y."/>
            <person name="Liu T."/>
            <person name="Pan Y.S."/>
            <person name="Xia L.Y."/>
            <person name="Li J."/>
            <person name="Zhao F."/>
            <person name="Cao W.C."/>
        </authorList>
    </citation>
    <scope>NUCLEOTIDE SEQUENCE</scope>
    <source>
        <strain evidence="3">Rsan-2018</strain>
    </source>
</reference>
<gene>
    <name evidence="3" type="ORF">HPB52_011553</name>
</gene>
<dbReference type="Gene3D" id="3.50.50.60">
    <property type="entry name" value="FAD/NAD(P)-binding domain"/>
    <property type="match status" value="1"/>
</dbReference>
<dbReference type="EMBL" id="JABSTV010001254">
    <property type="protein sequence ID" value="KAH7939371.1"/>
    <property type="molecule type" value="Genomic_DNA"/>
</dbReference>
<accession>A0A9D4PEB4</accession>
<dbReference type="VEuPathDB" id="VectorBase:RSAN_054936"/>
<feature type="domain" description="Glucose-methanol-choline oxidoreductase C-terminal" evidence="2">
    <location>
        <begin position="24"/>
        <end position="164"/>
    </location>
</feature>
<dbReference type="GO" id="GO:0016614">
    <property type="term" value="F:oxidoreductase activity, acting on CH-OH group of donors"/>
    <property type="evidence" value="ECO:0007669"/>
    <property type="project" value="InterPro"/>
</dbReference>
<dbReference type="Proteomes" id="UP000821837">
    <property type="component" value="Chromosome 8"/>
</dbReference>